<comment type="caution">
    <text evidence="1">The sequence shown here is derived from an EMBL/GenBank/DDBJ whole genome shotgun (WGS) entry which is preliminary data.</text>
</comment>
<evidence type="ECO:0000313" key="2">
    <source>
        <dbReference type="Proteomes" id="UP001367676"/>
    </source>
</evidence>
<proteinExistence type="predicted"/>
<dbReference type="EMBL" id="JBBCAQ010000003">
    <property type="protein sequence ID" value="KAK7604833.1"/>
    <property type="molecule type" value="Genomic_DNA"/>
</dbReference>
<accession>A0AAN9Y965</accession>
<organism evidence="1 2">
    <name type="scientific">Parthenolecanium corni</name>
    <dbReference type="NCBI Taxonomy" id="536013"/>
    <lineage>
        <taxon>Eukaryota</taxon>
        <taxon>Metazoa</taxon>
        <taxon>Ecdysozoa</taxon>
        <taxon>Arthropoda</taxon>
        <taxon>Hexapoda</taxon>
        <taxon>Insecta</taxon>
        <taxon>Pterygota</taxon>
        <taxon>Neoptera</taxon>
        <taxon>Paraneoptera</taxon>
        <taxon>Hemiptera</taxon>
        <taxon>Sternorrhyncha</taxon>
        <taxon>Coccoidea</taxon>
        <taxon>Coccidae</taxon>
        <taxon>Parthenolecanium</taxon>
    </lineage>
</organism>
<reference evidence="1 2" key="1">
    <citation type="submission" date="2024-03" db="EMBL/GenBank/DDBJ databases">
        <title>Adaptation during the transition from Ophiocordyceps entomopathogen to insect associate is accompanied by gene loss and intensified selection.</title>
        <authorList>
            <person name="Ward C.M."/>
            <person name="Onetto C.A."/>
            <person name="Borneman A.R."/>
        </authorList>
    </citation>
    <scope>NUCLEOTIDE SEQUENCE [LARGE SCALE GENOMIC DNA]</scope>
    <source>
        <strain evidence="1">AWRI1</strain>
        <tissue evidence="1">Single Adult Female</tissue>
    </source>
</reference>
<name>A0AAN9Y965_9HEMI</name>
<gene>
    <name evidence="1" type="ORF">V9T40_006019</name>
</gene>
<sequence length="316" mass="35748">MAPSIAYEKDCEKKEAERLRNVKYDARGKDHCYTNLETDKNVEDRCRVKYLCGSGADAVTTACATKTGASRCDAVKRRKGSKCSSSDSGGSRRSCVTVAPAASKEAASGPHAIIASSKGQTAHRAALDRQEELCGRAAPRKLTPTEVSAACYEVRRASKKYQPCRTARWQHGKYVRDECGSGIVPVRFDIGPCKKLWCKTPLSMYQATIGELGRQLLCREKIIQRDVWPEPPCNVAEYIMPPCRGYYRKYDCMRPCEEDHAYIKQGKKYYRDRVERYWEPCLTQEQKHTLNLNEYGPHNAALALKLRRENMGIPCW</sequence>
<evidence type="ECO:0000313" key="1">
    <source>
        <dbReference type="EMBL" id="KAK7604833.1"/>
    </source>
</evidence>
<protein>
    <submittedName>
        <fullName evidence="1">Uncharacterized protein</fullName>
    </submittedName>
</protein>
<dbReference type="Proteomes" id="UP001367676">
    <property type="component" value="Unassembled WGS sequence"/>
</dbReference>
<keyword evidence="2" id="KW-1185">Reference proteome</keyword>
<dbReference type="AlphaFoldDB" id="A0AAN9Y965"/>